<evidence type="ECO:0000313" key="3">
    <source>
        <dbReference type="Proteomes" id="UP000621859"/>
    </source>
</evidence>
<comment type="caution">
    <text evidence="2">The sequence shown here is derived from an EMBL/GenBank/DDBJ whole genome shotgun (WGS) entry which is preliminary data.</text>
</comment>
<dbReference type="PANTHER" id="PTHR40940:SF1">
    <property type="entry name" value="PROTEIN BATD"/>
    <property type="match status" value="1"/>
</dbReference>
<keyword evidence="3" id="KW-1185">Reference proteome</keyword>
<evidence type="ECO:0000256" key="1">
    <source>
        <dbReference type="SAM" id="SignalP"/>
    </source>
</evidence>
<protein>
    <recommendedName>
        <fullName evidence="4">Oxygen tolerance</fullName>
    </recommendedName>
</protein>
<feature type="signal peptide" evidence="1">
    <location>
        <begin position="1"/>
        <end position="22"/>
    </location>
</feature>
<organism evidence="2 3">
    <name type="scientific">Silvimonas amylolytica</name>
    <dbReference type="NCBI Taxonomy" id="449663"/>
    <lineage>
        <taxon>Bacteria</taxon>
        <taxon>Pseudomonadati</taxon>
        <taxon>Pseudomonadota</taxon>
        <taxon>Betaproteobacteria</taxon>
        <taxon>Neisseriales</taxon>
        <taxon>Chitinibacteraceae</taxon>
        <taxon>Silvimonas</taxon>
    </lineage>
</organism>
<proteinExistence type="predicted"/>
<dbReference type="RefSeq" id="WP_188689296.1">
    <property type="nucleotide sequence ID" value="NZ_BMLY01000001.1"/>
</dbReference>
<dbReference type="InterPro" id="IPR025738">
    <property type="entry name" value="BatD"/>
</dbReference>
<evidence type="ECO:0008006" key="4">
    <source>
        <dbReference type="Google" id="ProtNLM"/>
    </source>
</evidence>
<dbReference type="Proteomes" id="UP000621859">
    <property type="component" value="Unassembled WGS sequence"/>
</dbReference>
<evidence type="ECO:0000313" key="2">
    <source>
        <dbReference type="EMBL" id="GGP25046.1"/>
    </source>
</evidence>
<accession>A0ABQ2PI35</accession>
<feature type="chain" id="PRO_5046108081" description="Oxygen tolerance" evidence="1">
    <location>
        <begin position="23"/>
        <end position="428"/>
    </location>
</feature>
<gene>
    <name evidence="2" type="ORF">GCM10010971_08650</name>
</gene>
<keyword evidence="1" id="KW-0732">Signal</keyword>
<reference evidence="3" key="1">
    <citation type="journal article" date="2019" name="Int. J. Syst. Evol. Microbiol.">
        <title>The Global Catalogue of Microorganisms (GCM) 10K type strain sequencing project: providing services to taxonomists for standard genome sequencing and annotation.</title>
        <authorList>
            <consortium name="The Broad Institute Genomics Platform"/>
            <consortium name="The Broad Institute Genome Sequencing Center for Infectious Disease"/>
            <person name="Wu L."/>
            <person name="Ma J."/>
        </authorList>
    </citation>
    <scope>NUCLEOTIDE SEQUENCE [LARGE SCALE GENOMIC DNA]</scope>
    <source>
        <strain evidence="3">CGMCC 1.8860</strain>
    </source>
</reference>
<name>A0ABQ2PI35_9NEIS</name>
<dbReference type="PANTHER" id="PTHR40940">
    <property type="entry name" value="PROTEIN BATD-RELATED"/>
    <property type="match status" value="1"/>
</dbReference>
<dbReference type="EMBL" id="BMLY01000001">
    <property type="protein sequence ID" value="GGP25046.1"/>
    <property type="molecule type" value="Genomic_DNA"/>
</dbReference>
<sequence length="428" mass="45714">MTAWIRVLFVVMSLLLAGASWADAARSMARVHLEPAGPVQPGQPVKLVVDALTTTWFTGAPVYPPIDVPGAIVSPPSDTADNLNVDINGARWFGVSRNYMITAQAGGDLHIPAIALQLQVGQAGKVTVHTAPIVLKVKAVERPAGAENAIGTSRLQVSQQISRSLTGLKQGDAITRTITISADGVQGMMLPPTPFSPVEGLSVYPRQGQIKDITKDRQGFVGSTRQDAATYVIQKAGSYTLPAVSIAWWDTRAGQLRTAVAPAVTFSAVATPSYHPEVGLPPEASAPAPARIRHLDLQQLAEYAGACMVALVALWLLGPRLWRASRSWHLQTRKPDPERTARRDLRRALASKNPRRIIPALYRWLDTSPGVAPAELRRGVDTATADGLLQSVYGQGKHAPESGFSLAELRKHQAIAPASSASALPPLN</sequence>